<dbReference type="AlphaFoldDB" id="A0A2K8KUH9"/>
<dbReference type="GO" id="GO:0015031">
    <property type="term" value="P:protein transport"/>
    <property type="evidence" value="ECO:0007669"/>
    <property type="project" value="UniProtKB-KW"/>
</dbReference>
<protein>
    <submittedName>
        <fullName evidence="7">Outer membrane lipoprotein-sorting protein</fullName>
    </submittedName>
</protein>
<dbReference type="InterPro" id="IPR033399">
    <property type="entry name" value="TP_0789-like"/>
</dbReference>
<evidence type="ECO:0000259" key="6">
    <source>
        <dbReference type="Pfam" id="PF17131"/>
    </source>
</evidence>
<evidence type="ECO:0000256" key="1">
    <source>
        <dbReference type="ARBA" id="ARBA00011245"/>
    </source>
</evidence>
<reference evidence="7 8" key="1">
    <citation type="journal article" date="2017" name="Environ. Microbiol.">
        <title>Genomic and physiological analyses of 'Reinekea forsetii' reveal a versatile opportunistic lifestyle during spring algae blooms.</title>
        <authorList>
            <person name="Avci B."/>
            <person name="Hahnke R.L."/>
            <person name="Chafee M."/>
            <person name="Fischer T."/>
            <person name="Gruber-Vodicka H."/>
            <person name="Tegetmeyer H.E."/>
            <person name="Harder J."/>
            <person name="Fuchs B.M."/>
            <person name="Amann R.I."/>
            <person name="Teeling H."/>
        </authorList>
    </citation>
    <scope>NUCLEOTIDE SEQUENCE [LARGE SCALE GENOMIC DNA]</scope>
    <source>
        <strain evidence="7 8">Hel1_31_D35</strain>
    </source>
</reference>
<proteinExistence type="predicted"/>
<dbReference type="InterPro" id="IPR029046">
    <property type="entry name" value="LolA/LolB/LppX"/>
</dbReference>
<dbReference type="InterPro" id="IPR052944">
    <property type="entry name" value="Sporulation_related"/>
</dbReference>
<comment type="subunit">
    <text evidence="1">Monomer.</text>
</comment>
<dbReference type="Proteomes" id="UP000229757">
    <property type="component" value="Chromosome"/>
</dbReference>
<dbReference type="EMBL" id="CP011797">
    <property type="protein sequence ID" value="ATX76546.1"/>
    <property type="molecule type" value="Genomic_DNA"/>
</dbReference>
<evidence type="ECO:0000256" key="4">
    <source>
        <dbReference type="ARBA" id="ARBA00022927"/>
    </source>
</evidence>
<dbReference type="KEGG" id="rfo:REIFOR_01400"/>
<dbReference type="Gene3D" id="2.50.20.10">
    <property type="entry name" value="Lipoprotein localisation LolA/LolB/LppX"/>
    <property type="match status" value="1"/>
</dbReference>
<evidence type="ECO:0000313" key="7">
    <source>
        <dbReference type="EMBL" id="ATX76546.1"/>
    </source>
</evidence>
<evidence type="ECO:0000313" key="8">
    <source>
        <dbReference type="Proteomes" id="UP000229757"/>
    </source>
</evidence>
<keyword evidence="8" id="KW-1185">Reference proteome</keyword>
<keyword evidence="4" id="KW-0653">Protein transport</keyword>
<organism evidence="7 8">
    <name type="scientific">Reinekea forsetii</name>
    <dbReference type="NCBI Taxonomy" id="1336806"/>
    <lineage>
        <taxon>Bacteria</taxon>
        <taxon>Pseudomonadati</taxon>
        <taxon>Pseudomonadota</taxon>
        <taxon>Gammaproteobacteria</taxon>
        <taxon>Oceanospirillales</taxon>
        <taxon>Saccharospirillaceae</taxon>
        <taxon>Reinekea</taxon>
    </lineage>
</organism>
<evidence type="ECO:0000256" key="5">
    <source>
        <dbReference type="SAM" id="SignalP"/>
    </source>
</evidence>
<dbReference type="CDD" id="cd16329">
    <property type="entry name" value="LolA_like"/>
    <property type="match status" value="1"/>
</dbReference>
<accession>A0A2K8KUH9</accession>
<keyword evidence="2" id="KW-0813">Transport</keyword>
<keyword evidence="7" id="KW-0449">Lipoprotein</keyword>
<feature type="chain" id="PRO_5014732995" evidence="5">
    <location>
        <begin position="25"/>
        <end position="252"/>
    </location>
</feature>
<dbReference type="Pfam" id="PF17131">
    <property type="entry name" value="LolA_like"/>
    <property type="match status" value="1"/>
</dbReference>
<evidence type="ECO:0000256" key="3">
    <source>
        <dbReference type="ARBA" id="ARBA00022729"/>
    </source>
</evidence>
<dbReference type="PANTHER" id="PTHR37507">
    <property type="entry name" value="SPORULATION PROTEIN YDCC"/>
    <property type="match status" value="1"/>
</dbReference>
<feature type="signal peptide" evidence="5">
    <location>
        <begin position="1"/>
        <end position="24"/>
    </location>
</feature>
<gene>
    <name evidence="7" type="ORF">REIFOR_01400</name>
</gene>
<dbReference type="SUPFAM" id="SSF89392">
    <property type="entry name" value="Prokaryotic lipoproteins and lipoprotein localization factors"/>
    <property type="match status" value="1"/>
</dbReference>
<name>A0A2K8KUH9_9GAMM</name>
<evidence type="ECO:0000256" key="2">
    <source>
        <dbReference type="ARBA" id="ARBA00022448"/>
    </source>
</evidence>
<dbReference type="PANTHER" id="PTHR37507:SF2">
    <property type="entry name" value="SPORULATION PROTEIN YDCC"/>
    <property type="match status" value="1"/>
</dbReference>
<dbReference type="RefSeq" id="WP_227003790.1">
    <property type="nucleotide sequence ID" value="NZ_CP011797.1"/>
</dbReference>
<keyword evidence="3 5" id="KW-0732">Signal</keyword>
<feature type="domain" description="Uncharacterized protein TP-0789" evidence="6">
    <location>
        <begin position="75"/>
        <end position="250"/>
    </location>
</feature>
<sequence>MKLPILLAIPLVFSLFTFAGSSHADTLADAKAIELLEKIDNLYQQENSHAVMTMEIVTADFSRSMTLESWALGLDYSLVRILEPKKEAGVSTLKREKNMWNFLPKINKVIKVPPSMMMGSWMGSDFTNDDLMREGSWVDAYDVVLSETDSLYTLDLTAKATTVTVWGAMQIVVTKDNLLPIRQTYFDEDGQAMREMRFSAIQTFGDITLPTVMELVPLNKPGNKTQVTYNSMEFDIDLESDFFTLQNLKKRR</sequence>